<feature type="region of interest" description="Disordered" evidence="9">
    <location>
        <begin position="329"/>
        <end position="414"/>
    </location>
</feature>
<dbReference type="InterPro" id="IPR012291">
    <property type="entry name" value="CBM2_carb-bd_dom_sf"/>
</dbReference>
<dbReference type="PANTHER" id="PTHR45708">
    <property type="entry name" value="ENDOCHITINASE"/>
    <property type="match status" value="1"/>
</dbReference>
<evidence type="ECO:0000256" key="8">
    <source>
        <dbReference type="RuleBase" id="RU000489"/>
    </source>
</evidence>
<dbReference type="Proteomes" id="UP001479436">
    <property type="component" value="Unassembled WGS sequence"/>
</dbReference>
<comment type="caution">
    <text evidence="12">The sequence shown here is derived from an EMBL/GenBank/DDBJ whole genome shotgun (WGS) entry which is preliminary data.</text>
</comment>
<evidence type="ECO:0000313" key="12">
    <source>
        <dbReference type="EMBL" id="KAK9695814.1"/>
    </source>
</evidence>
<keyword evidence="3 8" id="KW-0378">Hydrolase</keyword>
<evidence type="ECO:0000256" key="7">
    <source>
        <dbReference type="ARBA" id="ARBA00023326"/>
    </source>
</evidence>
<feature type="chain" id="PRO_5045047952" description="chitinase" evidence="10">
    <location>
        <begin position="22"/>
        <end position="601"/>
    </location>
</feature>
<dbReference type="InterPro" id="IPR001919">
    <property type="entry name" value="CBD2"/>
</dbReference>
<dbReference type="EMBL" id="JASJQH010008033">
    <property type="protein sequence ID" value="KAK9695814.1"/>
    <property type="molecule type" value="Genomic_DNA"/>
</dbReference>
<dbReference type="PROSITE" id="PS51910">
    <property type="entry name" value="GH18_2"/>
    <property type="match status" value="1"/>
</dbReference>
<dbReference type="InterPro" id="IPR017853">
    <property type="entry name" value="GH"/>
</dbReference>
<evidence type="ECO:0000256" key="10">
    <source>
        <dbReference type="SAM" id="SignalP"/>
    </source>
</evidence>
<evidence type="ECO:0000313" key="13">
    <source>
        <dbReference type="Proteomes" id="UP001479436"/>
    </source>
</evidence>
<dbReference type="InterPro" id="IPR045321">
    <property type="entry name" value="Cts1-like"/>
</dbReference>
<dbReference type="InterPro" id="IPR008965">
    <property type="entry name" value="CBM2/CBM3_carb-bd_dom_sf"/>
</dbReference>
<sequence length="601" mass="63948">MSTSRMKVLASILFSLAVTAAFQDNCNNNFVAYWGQNSYGVSTPDESKWEKSIRSYCEDDTVDVLNVAFLDIFNSGTNKLPEINLSFHCDSTVFPGTSLLSCPDIGDDIKYCQSKGKKVIMSLGGATGSYGFSNDADATTFSKTVWDLFLGGSSSTRPFGSAVLDGIDLDIEGGGTAGYAALISGLRGYFAQDTSKKYYITSAPQCPFPDAFLGTTLNTAWFDMVFVQFYNNYCSASNSAQFNFDTWHNWAVTQSANKNVKIFLGVPGSAKSASTGYIPAAQVNQVVQSIRSKYSSFGGVMVWDASTSDMNTDGGSSFAVQVKNELKSGGASCGNNPSTAVSPTTQSTAASQITKTTTSSLPSTSVITSTATQPTSTRQTTKATTSSLSSTRSTTTTSTRTSQLPSPTSNPNCPVQGGTCTSNAMGCNGYNFARCDNGKWVLSPCSTDKSLYCASGSSGVYCDWAAGQNVQSCSSNSALRKRVPDSSAVAKDALIDFVRGDATTTTEFTTLVRIRTTGKAFSNQWKVDFSLPTGQNVTSVTRGTFTQQGNLVTVLSEASKEPKYNMAILFEINGKQGASAGLRSSVKLLQPNAQFWDFHSS</sequence>
<feature type="domain" description="GH18" evidence="11">
    <location>
        <begin position="28"/>
        <end position="329"/>
    </location>
</feature>
<dbReference type="SUPFAM" id="SSF51445">
    <property type="entry name" value="(Trans)glycosidases"/>
    <property type="match status" value="1"/>
</dbReference>
<protein>
    <recommendedName>
        <fullName evidence="2">chitinase</fullName>
        <ecNumber evidence="2">3.2.1.14</ecNumber>
    </recommendedName>
</protein>
<name>A0ABR2VRX4_9FUNG</name>
<evidence type="ECO:0000256" key="9">
    <source>
        <dbReference type="SAM" id="MobiDB-lite"/>
    </source>
</evidence>
<dbReference type="GO" id="GO:0008843">
    <property type="term" value="F:endochitinase activity"/>
    <property type="evidence" value="ECO:0007669"/>
    <property type="project" value="UniProtKB-EC"/>
</dbReference>
<reference evidence="12 13" key="1">
    <citation type="submission" date="2023-04" db="EMBL/GenBank/DDBJ databases">
        <title>Genome of Basidiobolus ranarum AG-B5.</title>
        <authorList>
            <person name="Stajich J.E."/>
            <person name="Carter-House D."/>
            <person name="Gryganskyi A."/>
        </authorList>
    </citation>
    <scope>NUCLEOTIDE SEQUENCE [LARGE SCALE GENOMIC DNA]</scope>
    <source>
        <strain evidence="12 13">AG-B5</strain>
    </source>
</reference>
<keyword evidence="10" id="KW-0732">Signal</keyword>
<evidence type="ECO:0000256" key="6">
    <source>
        <dbReference type="ARBA" id="ARBA00023295"/>
    </source>
</evidence>
<dbReference type="InterPro" id="IPR001223">
    <property type="entry name" value="Glyco_hydro18_cat"/>
</dbReference>
<proteinExistence type="predicted"/>
<feature type="signal peptide" evidence="10">
    <location>
        <begin position="1"/>
        <end position="21"/>
    </location>
</feature>
<dbReference type="Pfam" id="PF00704">
    <property type="entry name" value="Glyco_hydro_18"/>
    <property type="match status" value="1"/>
</dbReference>
<keyword evidence="7" id="KW-0624">Polysaccharide degradation</keyword>
<comment type="catalytic activity">
    <reaction evidence="1">
        <text>Random endo-hydrolysis of N-acetyl-beta-D-glucosaminide (1-&gt;4)-beta-linkages in chitin and chitodextrins.</text>
        <dbReference type="EC" id="3.2.1.14"/>
    </reaction>
</comment>
<dbReference type="PROSITE" id="PS01095">
    <property type="entry name" value="GH18_1"/>
    <property type="match status" value="1"/>
</dbReference>
<evidence type="ECO:0000256" key="1">
    <source>
        <dbReference type="ARBA" id="ARBA00000822"/>
    </source>
</evidence>
<dbReference type="InterPro" id="IPR001579">
    <property type="entry name" value="Glyco_hydro_18_chit_AS"/>
</dbReference>
<gene>
    <name evidence="12" type="primary">CHT2_10</name>
    <name evidence="12" type="ORF">K7432_012782</name>
</gene>
<keyword evidence="5" id="KW-0119">Carbohydrate metabolism</keyword>
<feature type="compositionally biased region" description="Polar residues" evidence="9">
    <location>
        <begin position="333"/>
        <end position="353"/>
    </location>
</feature>
<evidence type="ECO:0000256" key="3">
    <source>
        <dbReference type="ARBA" id="ARBA00022801"/>
    </source>
</evidence>
<feature type="compositionally biased region" description="Low complexity" evidence="9">
    <location>
        <begin position="354"/>
        <end position="409"/>
    </location>
</feature>
<keyword evidence="6 8" id="KW-0326">Glycosidase</keyword>
<evidence type="ECO:0000256" key="5">
    <source>
        <dbReference type="ARBA" id="ARBA00023277"/>
    </source>
</evidence>
<dbReference type="EC" id="3.2.1.14" evidence="2"/>
<dbReference type="Gene3D" id="3.20.20.80">
    <property type="entry name" value="Glycosidases"/>
    <property type="match status" value="1"/>
</dbReference>
<dbReference type="Gene3D" id="2.60.40.290">
    <property type="match status" value="1"/>
</dbReference>
<evidence type="ECO:0000259" key="11">
    <source>
        <dbReference type="PROSITE" id="PS51910"/>
    </source>
</evidence>
<accession>A0ABR2VRX4</accession>
<evidence type="ECO:0000256" key="2">
    <source>
        <dbReference type="ARBA" id="ARBA00012729"/>
    </source>
</evidence>
<dbReference type="SUPFAM" id="SSF49384">
    <property type="entry name" value="Carbohydrate-binding domain"/>
    <property type="match status" value="1"/>
</dbReference>
<keyword evidence="13" id="KW-1185">Reference proteome</keyword>
<organism evidence="12 13">
    <name type="scientific">Basidiobolus ranarum</name>
    <dbReference type="NCBI Taxonomy" id="34480"/>
    <lineage>
        <taxon>Eukaryota</taxon>
        <taxon>Fungi</taxon>
        <taxon>Fungi incertae sedis</taxon>
        <taxon>Zoopagomycota</taxon>
        <taxon>Entomophthoromycotina</taxon>
        <taxon>Basidiobolomycetes</taxon>
        <taxon>Basidiobolales</taxon>
        <taxon>Basidiobolaceae</taxon>
        <taxon>Basidiobolus</taxon>
    </lineage>
</organism>
<dbReference type="InterPro" id="IPR050542">
    <property type="entry name" value="Glycosyl_Hydrlase18_Chitinase"/>
</dbReference>
<keyword evidence="4" id="KW-0146">Chitin degradation</keyword>
<dbReference type="Pfam" id="PF00553">
    <property type="entry name" value="CBM_2"/>
    <property type="match status" value="1"/>
</dbReference>
<dbReference type="CDD" id="cd02877">
    <property type="entry name" value="GH18_hevamine_XipI_class_III"/>
    <property type="match status" value="1"/>
</dbReference>
<dbReference type="PANTHER" id="PTHR45708:SF49">
    <property type="entry name" value="ENDOCHITINASE"/>
    <property type="match status" value="1"/>
</dbReference>
<evidence type="ECO:0000256" key="4">
    <source>
        <dbReference type="ARBA" id="ARBA00023024"/>
    </source>
</evidence>